<protein>
    <submittedName>
        <fullName evidence="5">Type IV pilus assembly protein PilF</fullName>
    </submittedName>
</protein>
<proteinExistence type="predicted"/>
<dbReference type="Gene3D" id="1.25.40.10">
    <property type="entry name" value="Tetratricopeptide repeat domain"/>
    <property type="match status" value="1"/>
</dbReference>
<evidence type="ECO:0000313" key="5">
    <source>
        <dbReference type="EMBL" id="TDR39184.1"/>
    </source>
</evidence>
<dbReference type="InterPro" id="IPR019734">
    <property type="entry name" value="TPR_rpt"/>
</dbReference>
<evidence type="ECO:0000256" key="3">
    <source>
        <dbReference type="PROSITE-ProRule" id="PRU00339"/>
    </source>
</evidence>
<dbReference type="Pfam" id="PF13431">
    <property type="entry name" value="TPR_17"/>
    <property type="match status" value="1"/>
</dbReference>
<dbReference type="Pfam" id="PF13414">
    <property type="entry name" value="TPR_11"/>
    <property type="match status" value="1"/>
</dbReference>
<feature type="repeat" description="TPR" evidence="3">
    <location>
        <begin position="140"/>
        <end position="173"/>
    </location>
</feature>
<sequence>MRRKLILALLILTLGLNACGASSPRLKASDKARSAAEVHVALGQRYMQQGKLEIALEKLEKALKYDASYVDAHTVIAVLYERINDQRKAAEHYKRAADLAPRNGAVNNNYGAFLCRNGKLEEAEQRFSAAIADPFYKTPDVAYTNAGTCLLKTQNIDRAEHYFRKALDTNPNNSEALFHLAGLLFQKSDFLRARAFLQRFDALGVANPDALLLGHSIETGLGNTREANEYARRLRTEFPDSPQRQKLEPSTPS</sequence>
<dbReference type="Proteomes" id="UP000295293">
    <property type="component" value="Unassembled WGS sequence"/>
</dbReference>
<evidence type="ECO:0000256" key="4">
    <source>
        <dbReference type="SAM" id="SignalP"/>
    </source>
</evidence>
<accession>A0A4R6YNT7</accession>
<keyword evidence="6" id="KW-1185">Reference proteome</keyword>
<dbReference type="InterPro" id="IPR011990">
    <property type="entry name" value="TPR-like_helical_dom_sf"/>
</dbReference>
<evidence type="ECO:0000313" key="6">
    <source>
        <dbReference type="Proteomes" id="UP000295293"/>
    </source>
</evidence>
<organism evidence="5 6">
    <name type="scientific">Tahibacter aquaticus</name>
    <dbReference type="NCBI Taxonomy" id="520092"/>
    <lineage>
        <taxon>Bacteria</taxon>
        <taxon>Pseudomonadati</taxon>
        <taxon>Pseudomonadota</taxon>
        <taxon>Gammaproteobacteria</taxon>
        <taxon>Lysobacterales</taxon>
        <taxon>Rhodanobacteraceae</taxon>
        <taxon>Tahibacter</taxon>
    </lineage>
</organism>
<reference evidence="5 6" key="1">
    <citation type="submission" date="2019-03" db="EMBL/GenBank/DDBJ databases">
        <title>Genomic Encyclopedia of Type Strains, Phase IV (KMG-IV): sequencing the most valuable type-strain genomes for metagenomic binning, comparative biology and taxonomic classification.</title>
        <authorList>
            <person name="Goeker M."/>
        </authorList>
    </citation>
    <scope>NUCLEOTIDE SEQUENCE [LARGE SCALE GENOMIC DNA]</scope>
    <source>
        <strain evidence="5 6">DSM 21667</strain>
    </source>
</reference>
<keyword evidence="4" id="KW-0732">Signal</keyword>
<dbReference type="RefSeq" id="WP_133821037.1">
    <property type="nucleotide sequence ID" value="NZ_SNZH01000017.1"/>
</dbReference>
<dbReference type="NCBIfam" id="TIGR02521">
    <property type="entry name" value="type_IV_pilW"/>
    <property type="match status" value="1"/>
</dbReference>
<dbReference type="SMART" id="SM00028">
    <property type="entry name" value="TPR"/>
    <property type="match status" value="3"/>
</dbReference>
<dbReference type="InterPro" id="IPR051012">
    <property type="entry name" value="CellSynth/LPSAsmb/PSIAsmb"/>
</dbReference>
<dbReference type="PANTHER" id="PTHR45586">
    <property type="entry name" value="TPR REPEAT-CONTAINING PROTEIN PA4667"/>
    <property type="match status" value="1"/>
</dbReference>
<dbReference type="Pfam" id="PF13432">
    <property type="entry name" value="TPR_16"/>
    <property type="match status" value="1"/>
</dbReference>
<evidence type="ECO:0000256" key="2">
    <source>
        <dbReference type="ARBA" id="ARBA00022803"/>
    </source>
</evidence>
<comment type="caution">
    <text evidence="5">The sequence shown here is derived from an EMBL/GenBank/DDBJ whole genome shotgun (WGS) entry which is preliminary data.</text>
</comment>
<name>A0A4R6YNT7_9GAMM</name>
<dbReference type="InterPro" id="IPR013360">
    <property type="entry name" value="Pilus_4_PilW"/>
</dbReference>
<dbReference type="OrthoDB" id="9814042at2"/>
<dbReference type="EMBL" id="SNZH01000017">
    <property type="protein sequence ID" value="TDR39184.1"/>
    <property type="molecule type" value="Genomic_DNA"/>
</dbReference>
<feature type="chain" id="PRO_5020796696" evidence="4">
    <location>
        <begin position="21"/>
        <end position="253"/>
    </location>
</feature>
<dbReference type="AlphaFoldDB" id="A0A4R6YNT7"/>
<dbReference type="PROSITE" id="PS50005">
    <property type="entry name" value="TPR"/>
    <property type="match status" value="3"/>
</dbReference>
<feature type="repeat" description="TPR" evidence="3">
    <location>
        <begin position="70"/>
        <end position="103"/>
    </location>
</feature>
<keyword evidence="1" id="KW-0677">Repeat</keyword>
<dbReference type="SUPFAM" id="SSF48452">
    <property type="entry name" value="TPR-like"/>
    <property type="match status" value="1"/>
</dbReference>
<keyword evidence="2 3" id="KW-0802">TPR repeat</keyword>
<dbReference type="PANTHER" id="PTHR45586:SF1">
    <property type="entry name" value="LIPOPOLYSACCHARIDE ASSEMBLY PROTEIN B"/>
    <property type="match status" value="1"/>
</dbReference>
<gene>
    <name evidence="5" type="ORF">DFR29_11789</name>
</gene>
<feature type="signal peptide" evidence="4">
    <location>
        <begin position="1"/>
        <end position="20"/>
    </location>
</feature>
<evidence type="ECO:0000256" key="1">
    <source>
        <dbReference type="ARBA" id="ARBA00022737"/>
    </source>
</evidence>
<feature type="repeat" description="TPR" evidence="3">
    <location>
        <begin position="36"/>
        <end position="69"/>
    </location>
</feature>